<name>A0AA35R707_GEOBA</name>
<evidence type="ECO:0000313" key="2">
    <source>
        <dbReference type="Proteomes" id="UP001174909"/>
    </source>
</evidence>
<keyword evidence="2" id="KW-1185">Reference proteome</keyword>
<gene>
    <name evidence="1" type="ORF">GBAR_LOCUS4528</name>
</gene>
<reference evidence="1" key="1">
    <citation type="submission" date="2023-03" db="EMBL/GenBank/DDBJ databases">
        <authorList>
            <person name="Steffen K."/>
            <person name="Cardenas P."/>
        </authorList>
    </citation>
    <scope>NUCLEOTIDE SEQUENCE</scope>
</reference>
<organism evidence="1 2">
    <name type="scientific">Geodia barretti</name>
    <name type="common">Barrett's horny sponge</name>
    <dbReference type="NCBI Taxonomy" id="519541"/>
    <lineage>
        <taxon>Eukaryota</taxon>
        <taxon>Metazoa</taxon>
        <taxon>Porifera</taxon>
        <taxon>Demospongiae</taxon>
        <taxon>Heteroscleromorpha</taxon>
        <taxon>Tetractinellida</taxon>
        <taxon>Astrophorina</taxon>
        <taxon>Geodiidae</taxon>
        <taxon>Geodia</taxon>
    </lineage>
</organism>
<dbReference type="EMBL" id="CASHTH010000656">
    <property type="protein sequence ID" value="CAI8006020.1"/>
    <property type="molecule type" value="Genomic_DNA"/>
</dbReference>
<accession>A0AA35R707</accession>
<comment type="caution">
    <text evidence="1">The sequence shown here is derived from an EMBL/GenBank/DDBJ whole genome shotgun (WGS) entry which is preliminary data.</text>
</comment>
<evidence type="ECO:0000313" key="1">
    <source>
        <dbReference type="EMBL" id="CAI8006020.1"/>
    </source>
</evidence>
<protein>
    <submittedName>
        <fullName evidence="1">Uncharacterized protein</fullName>
    </submittedName>
</protein>
<dbReference type="Proteomes" id="UP001174909">
    <property type="component" value="Unassembled WGS sequence"/>
</dbReference>
<feature type="non-terminal residue" evidence="1">
    <location>
        <position position="1"/>
    </location>
</feature>
<sequence>FVDPAAAGSFLFLGSQTLYRQQSIHSPLLCRTFDGGLAVCIQSVSATKLRYLLFLMIRIRLISWKWDLMESETYKSQMRMMLTVLLVSTFSLLFNCVSGILTCGGCISDDINNEYYCREAERYIYFRCESNLTQLEWSVSPLFGTNVILNALDEEDNIIRRGGVSIFVDTIDITSSKSQIISYLWLNLEEMDSEIRVTCINDGVFYWVLKPSGESTLKPNITDAYFVRDPNSEEVSVFYKWDYPNFREILGYNVKTFLDGQPISSISLPKASMMDLTMSTFPMKENSVLKSRL</sequence>
<proteinExistence type="predicted"/>
<dbReference type="AlphaFoldDB" id="A0AA35R707"/>